<comment type="caution">
    <text evidence="1">The sequence shown here is derived from an EMBL/GenBank/DDBJ whole genome shotgun (WGS) entry which is preliminary data.</text>
</comment>
<gene>
    <name evidence="1" type="ORF">HPB49_000263</name>
</gene>
<evidence type="ECO:0000313" key="1">
    <source>
        <dbReference type="EMBL" id="KAH7977279.1"/>
    </source>
</evidence>
<keyword evidence="2" id="KW-1185">Reference proteome</keyword>
<protein>
    <submittedName>
        <fullName evidence="1">Uncharacterized protein</fullName>
    </submittedName>
</protein>
<organism evidence="1 2">
    <name type="scientific">Dermacentor silvarum</name>
    <name type="common">Tick</name>
    <dbReference type="NCBI Taxonomy" id="543639"/>
    <lineage>
        <taxon>Eukaryota</taxon>
        <taxon>Metazoa</taxon>
        <taxon>Ecdysozoa</taxon>
        <taxon>Arthropoda</taxon>
        <taxon>Chelicerata</taxon>
        <taxon>Arachnida</taxon>
        <taxon>Acari</taxon>
        <taxon>Parasitiformes</taxon>
        <taxon>Ixodida</taxon>
        <taxon>Ixodoidea</taxon>
        <taxon>Ixodidae</taxon>
        <taxon>Rhipicephalinae</taxon>
        <taxon>Dermacentor</taxon>
    </lineage>
</organism>
<sequence length="272" mass="31051">MFLPNRSVEQVATEFELSGERSAAKSYEDYVSVLSGIMLRHMVHGRKARRRNGWWDREVAEAWHARGLANQEHRRALKAGEAESSEITWKLYLQLKRTMQAMVQAKLAEANIRQMQSLRAEGKSTAQSFWRYVKSLDRQNQSSVQITDETGQPVADLKECVTQHLERLYRSNRTEPPCTTVHSGQVDQDEDSGGLRWEFTPCTIDRAISRVRTQTASGQDGISARLVKSLGPNSREQLADLFTGILNGVTIPSDWRLGRVSRPHPEMWRESR</sequence>
<dbReference type="Proteomes" id="UP000821865">
    <property type="component" value="Chromosome 1"/>
</dbReference>
<evidence type="ECO:0000313" key="2">
    <source>
        <dbReference type="Proteomes" id="UP000821865"/>
    </source>
</evidence>
<reference evidence="1" key="1">
    <citation type="submission" date="2020-05" db="EMBL/GenBank/DDBJ databases">
        <title>Large-scale comparative analyses of tick genomes elucidate their genetic diversity and vector capacities.</title>
        <authorList>
            <person name="Jia N."/>
            <person name="Wang J."/>
            <person name="Shi W."/>
            <person name="Du L."/>
            <person name="Sun Y."/>
            <person name="Zhan W."/>
            <person name="Jiang J."/>
            <person name="Wang Q."/>
            <person name="Zhang B."/>
            <person name="Ji P."/>
            <person name="Sakyi L.B."/>
            <person name="Cui X."/>
            <person name="Yuan T."/>
            <person name="Jiang B."/>
            <person name="Yang W."/>
            <person name="Lam T.T.-Y."/>
            <person name="Chang Q."/>
            <person name="Ding S."/>
            <person name="Wang X."/>
            <person name="Zhu J."/>
            <person name="Ruan X."/>
            <person name="Zhao L."/>
            <person name="Wei J."/>
            <person name="Que T."/>
            <person name="Du C."/>
            <person name="Cheng J."/>
            <person name="Dai P."/>
            <person name="Han X."/>
            <person name="Huang E."/>
            <person name="Gao Y."/>
            <person name="Liu J."/>
            <person name="Shao H."/>
            <person name="Ye R."/>
            <person name="Li L."/>
            <person name="Wei W."/>
            <person name="Wang X."/>
            <person name="Wang C."/>
            <person name="Yang T."/>
            <person name="Huo Q."/>
            <person name="Li W."/>
            <person name="Guo W."/>
            <person name="Chen H."/>
            <person name="Zhou L."/>
            <person name="Ni X."/>
            <person name="Tian J."/>
            <person name="Zhou Y."/>
            <person name="Sheng Y."/>
            <person name="Liu T."/>
            <person name="Pan Y."/>
            <person name="Xia L."/>
            <person name="Li J."/>
            <person name="Zhao F."/>
            <person name="Cao W."/>
        </authorList>
    </citation>
    <scope>NUCLEOTIDE SEQUENCE</scope>
    <source>
        <strain evidence="1">Dsil-2018</strain>
    </source>
</reference>
<accession>A0ACB8DT18</accession>
<name>A0ACB8DT18_DERSI</name>
<proteinExistence type="predicted"/>
<dbReference type="EMBL" id="CM023470">
    <property type="protein sequence ID" value="KAH7977279.1"/>
    <property type="molecule type" value="Genomic_DNA"/>
</dbReference>